<name>A0A3E4Z770_9BACT</name>
<dbReference type="EMBL" id="QSTW01000013">
    <property type="protein sequence ID" value="RGM90384.1"/>
    <property type="molecule type" value="Genomic_DNA"/>
</dbReference>
<dbReference type="RefSeq" id="WP_117702178.1">
    <property type="nucleotide sequence ID" value="NZ_QSTW01000013.1"/>
</dbReference>
<evidence type="ECO:0000313" key="2">
    <source>
        <dbReference type="Proteomes" id="UP000260814"/>
    </source>
</evidence>
<dbReference type="AlphaFoldDB" id="A0A3E4Z770"/>
<comment type="caution">
    <text evidence="1">The sequence shown here is derived from an EMBL/GenBank/DDBJ whole genome shotgun (WGS) entry which is preliminary data.</text>
</comment>
<reference evidence="1 2" key="1">
    <citation type="submission" date="2018-08" db="EMBL/GenBank/DDBJ databases">
        <title>A genome reference for cultivated species of the human gut microbiota.</title>
        <authorList>
            <person name="Zou Y."/>
            <person name="Xue W."/>
            <person name="Luo G."/>
        </authorList>
    </citation>
    <scope>NUCLEOTIDE SEQUENCE [LARGE SCALE GENOMIC DNA]</scope>
    <source>
        <strain evidence="1 2">OM06-2</strain>
    </source>
</reference>
<protein>
    <submittedName>
        <fullName evidence="1">Uncharacterized protein</fullName>
    </submittedName>
</protein>
<evidence type="ECO:0000313" key="1">
    <source>
        <dbReference type="EMBL" id="RGM90384.1"/>
    </source>
</evidence>
<dbReference type="Proteomes" id="UP000260814">
    <property type="component" value="Unassembled WGS sequence"/>
</dbReference>
<gene>
    <name evidence="1" type="ORF">DXB87_10815</name>
</gene>
<proteinExistence type="predicted"/>
<organism evidence="1 2">
    <name type="scientific">Phocaeicola plebeius</name>
    <dbReference type="NCBI Taxonomy" id="310297"/>
    <lineage>
        <taxon>Bacteria</taxon>
        <taxon>Pseudomonadati</taxon>
        <taxon>Bacteroidota</taxon>
        <taxon>Bacteroidia</taxon>
        <taxon>Bacteroidales</taxon>
        <taxon>Bacteroidaceae</taxon>
        <taxon>Phocaeicola</taxon>
    </lineage>
</organism>
<sequence>MDTTNYQIHLPALPDSWNRLSTEELEEVNRLYKRKEAMAAAGEEERADRIFKLKCFMLFLGLKIVRRTVTDENGETVFLFRRKGIRHLFERIPMRAWQVDQWIDQKLGFLDNPFARTVTPYGIIRLRMGTLRLKAPKDVMSDVSFAQYQSAQNLLIMYWDAQKVLQTLVRRKSTHAAIRMQLRRMKQARCRFLATLFNESVRETGEIREGRYLRKCKRRVWSFNSGQIQRNARWFSMVEARMFPVMVQYFQSVQEAYARMYPELFTSNGKKNGIYSPIKIEVEMINNIMKYQGFDDYDAVYDSEAVRILGIMNAMAKEAKEIEKMNQKYRKGK</sequence>
<accession>A0A3E4Z770</accession>